<dbReference type="Proteomes" id="UP000818029">
    <property type="component" value="Chromosome A04"/>
</dbReference>
<evidence type="ECO:0000313" key="2">
    <source>
        <dbReference type="Proteomes" id="UP000818029"/>
    </source>
</evidence>
<dbReference type="Gene3D" id="3.40.50.10140">
    <property type="entry name" value="Toll/interleukin-1 receptor homology (TIR) domain"/>
    <property type="match status" value="1"/>
</dbReference>
<reference evidence="2" key="1">
    <citation type="journal article" date="2020" name="Nat. Genet.">
        <title>Genomic diversifications of five Gossypium allopolyploid species and their impact on cotton improvement.</title>
        <authorList>
            <person name="Chen Z.J."/>
            <person name="Sreedasyam A."/>
            <person name="Ando A."/>
            <person name="Song Q."/>
            <person name="De Santiago L.M."/>
            <person name="Hulse-Kemp A.M."/>
            <person name="Ding M."/>
            <person name="Ye W."/>
            <person name="Kirkbride R.C."/>
            <person name="Jenkins J."/>
            <person name="Plott C."/>
            <person name="Lovell J."/>
            <person name="Lin Y.M."/>
            <person name="Vaughn R."/>
            <person name="Liu B."/>
            <person name="Simpson S."/>
            <person name="Scheffler B.E."/>
            <person name="Wen L."/>
            <person name="Saski C.A."/>
            <person name="Grover C.E."/>
            <person name="Hu G."/>
            <person name="Conover J.L."/>
            <person name="Carlson J.W."/>
            <person name="Shu S."/>
            <person name="Boston L.B."/>
            <person name="Williams M."/>
            <person name="Peterson D.G."/>
            <person name="McGee K."/>
            <person name="Jones D.C."/>
            <person name="Wendel J.F."/>
            <person name="Stelly D.M."/>
            <person name="Grimwood J."/>
            <person name="Schmutz J."/>
        </authorList>
    </citation>
    <scope>NUCLEOTIDE SEQUENCE [LARGE SCALE GENOMIC DNA]</scope>
    <source>
        <strain evidence="2">cv. TM-1</strain>
    </source>
</reference>
<dbReference type="KEGG" id="ghi:107947937"/>
<evidence type="ECO:0000259" key="1">
    <source>
        <dbReference type="PROSITE" id="PS50104"/>
    </source>
</evidence>
<protein>
    <submittedName>
        <fullName evidence="3">TIR-only protein</fullName>
    </submittedName>
</protein>
<dbReference type="RefSeq" id="XP_016737924.1">
    <property type="nucleotide sequence ID" value="XM_016882435.2"/>
</dbReference>
<dbReference type="PANTHER" id="PTHR31008:SF16">
    <property type="entry name" value="TOLL-INTERLEUKIN-RESISTANCE (TIR) DOMAIN FAMILY PROTEIN"/>
    <property type="match status" value="1"/>
</dbReference>
<dbReference type="Pfam" id="PF01582">
    <property type="entry name" value="TIR"/>
    <property type="match status" value="1"/>
</dbReference>
<dbReference type="AlphaFoldDB" id="A0A1U8NJ73"/>
<dbReference type="SMR" id="A0A1U8NJ73"/>
<dbReference type="OMA" id="QKSTCRI"/>
<reference evidence="3" key="2">
    <citation type="submission" date="2025-08" db="UniProtKB">
        <authorList>
            <consortium name="RefSeq"/>
        </authorList>
    </citation>
    <scope>IDENTIFICATION</scope>
</reference>
<dbReference type="InterPro" id="IPR035897">
    <property type="entry name" value="Toll_tir_struct_dom_sf"/>
</dbReference>
<dbReference type="SUPFAM" id="SSF52200">
    <property type="entry name" value="Toll/Interleukin receptor TIR domain"/>
    <property type="match status" value="1"/>
</dbReference>
<dbReference type="PANTHER" id="PTHR31008">
    <property type="entry name" value="COP1-INTERACTING PROTEIN-RELATED"/>
    <property type="match status" value="1"/>
</dbReference>
<dbReference type="SMART" id="SM00255">
    <property type="entry name" value="TIR"/>
    <property type="match status" value="1"/>
</dbReference>
<sequence>MHMQRYSSAAIMNLHRNFLARQTPMKTKMVNPFMESKNACDVFINHRGIDTKRTIATLLYDHLSWLNLQPFLDNKNMKPRDKLFDNIDNATRNCKIGVSVFSPNYCKSYFCLHELALFMESKKKVIPIFCDIKPSELRIVNNGNVPSKDLERFNLALEEAKYTVGLTFDSSKGNLSDVVKNASEIVIESLIEMESEQKLIKSSRNTPMAL</sequence>
<keyword evidence="2" id="KW-1185">Reference proteome</keyword>
<accession>A0A1U8NJ73</accession>
<proteinExistence type="predicted"/>
<dbReference type="InterPro" id="IPR000157">
    <property type="entry name" value="TIR_dom"/>
</dbReference>
<name>A0A1U8NJ73_GOSHI</name>
<organism evidence="2 3">
    <name type="scientific">Gossypium hirsutum</name>
    <name type="common">Upland cotton</name>
    <name type="synonym">Gossypium mexicanum</name>
    <dbReference type="NCBI Taxonomy" id="3635"/>
    <lineage>
        <taxon>Eukaryota</taxon>
        <taxon>Viridiplantae</taxon>
        <taxon>Streptophyta</taxon>
        <taxon>Embryophyta</taxon>
        <taxon>Tracheophyta</taxon>
        <taxon>Spermatophyta</taxon>
        <taxon>Magnoliopsida</taxon>
        <taxon>eudicotyledons</taxon>
        <taxon>Gunneridae</taxon>
        <taxon>Pentapetalae</taxon>
        <taxon>rosids</taxon>
        <taxon>malvids</taxon>
        <taxon>Malvales</taxon>
        <taxon>Malvaceae</taxon>
        <taxon>Malvoideae</taxon>
        <taxon>Gossypium</taxon>
    </lineage>
</organism>
<dbReference type="GeneID" id="107947937"/>
<dbReference type="PROSITE" id="PS50104">
    <property type="entry name" value="TIR"/>
    <property type="match status" value="1"/>
</dbReference>
<feature type="domain" description="TIR" evidence="1">
    <location>
        <begin position="38"/>
        <end position="186"/>
    </location>
</feature>
<gene>
    <name evidence="3" type="primary">LOC107947937</name>
</gene>
<dbReference type="GO" id="GO:0007165">
    <property type="term" value="P:signal transduction"/>
    <property type="evidence" value="ECO:0007669"/>
    <property type="project" value="InterPro"/>
</dbReference>
<evidence type="ECO:0000313" key="3">
    <source>
        <dbReference type="RefSeq" id="XP_016737924.1"/>
    </source>
</evidence>
<dbReference type="OrthoDB" id="6078042at2759"/>
<dbReference type="PaxDb" id="3635-A0A1U8NJ73"/>